<evidence type="ECO:0000256" key="3">
    <source>
        <dbReference type="ARBA" id="ARBA00023125"/>
    </source>
</evidence>
<dbReference type="RefSeq" id="WP_058077595.1">
    <property type="nucleotide sequence ID" value="NZ_DALZRK010000009.1"/>
</dbReference>
<dbReference type="EMBL" id="JAMYBS010000005">
    <property type="protein sequence ID" value="MCO7544364.1"/>
    <property type="molecule type" value="Genomic_DNA"/>
</dbReference>
<evidence type="ECO:0000313" key="6">
    <source>
        <dbReference type="EMBL" id="MCO7544364.1"/>
    </source>
</evidence>
<dbReference type="InterPro" id="IPR036388">
    <property type="entry name" value="WH-like_DNA-bd_sf"/>
</dbReference>
<evidence type="ECO:0000259" key="5">
    <source>
        <dbReference type="PROSITE" id="PS50931"/>
    </source>
</evidence>
<comment type="caution">
    <text evidence="6">The sequence shown here is derived from an EMBL/GenBank/DDBJ whole genome shotgun (WGS) entry which is preliminary data.</text>
</comment>
<dbReference type="GO" id="GO:0043565">
    <property type="term" value="F:sequence-specific DNA binding"/>
    <property type="evidence" value="ECO:0007669"/>
    <property type="project" value="TreeGrafter"/>
</dbReference>
<dbReference type="FunFam" id="1.10.10.10:FF:000001">
    <property type="entry name" value="LysR family transcriptional regulator"/>
    <property type="match status" value="1"/>
</dbReference>
<dbReference type="FunFam" id="3.40.190.290:FF:000012">
    <property type="entry name" value="Transcriptional regulator, LysR family"/>
    <property type="match status" value="1"/>
</dbReference>
<dbReference type="PROSITE" id="PS50931">
    <property type="entry name" value="HTH_LYSR"/>
    <property type="match status" value="1"/>
</dbReference>
<evidence type="ECO:0000256" key="2">
    <source>
        <dbReference type="ARBA" id="ARBA00023015"/>
    </source>
</evidence>
<dbReference type="PANTHER" id="PTHR30537">
    <property type="entry name" value="HTH-TYPE TRANSCRIPTIONAL REGULATOR"/>
    <property type="match status" value="1"/>
</dbReference>
<keyword evidence="4" id="KW-0804">Transcription</keyword>
<protein>
    <submittedName>
        <fullName evidence="6">LysR family transcriptional regulator</fullName>
    </submittedName>
</protein>
<dbReference type="InterPro" id="IPR005119">
    <property type="entry name" value="LysR_subst-bd"/>
</dbReference>
<keyword evidence="2" id="KW-0805">Transcription regulation</keyword>
<evidence type="ECO:0000256" key="4">
    <source>
        <dbReference type="ARBA" id="ARBA00023163"/>
    </source>
</evidence>
<sequence>MAQSKVNDLQAFVAVARDRSFTKAAARLGITPSALSHTMRALEERLGVRLLARTTRNVSTTEAGERLLRSIAPLFDQLAAEVEALGELRDKPAGTIRITCTDDSIEMSVRPMLAGFLREYPDITLEFYVDYGFTNVVEERFDAGIRLGEAISQDMIATRIGPDWRLVVVGAPEYLERNPLPETPYDLTRHACVNIRHRPSGAIYAWEFEKDGQEVTVKVEGQLVFNSMPHVINAAVDGIGLAYVTEDTARPYLADGRLEMILSDWCPYFSGFHLYYPNRRQASPAFSAFVEALRYRG</sequence>
<proteinExistence type="inferred from homology"/>
<gene>
    <name evidence="6" type="ORF">NJF43_06290</name>
</gene>
<dbReference type="SUPFAM" id="SSF46785">
    <property type="entry name" value="Winged helix' DNA-binding domain"/>
    <property type="match status" value="1"/>
</dbReference>
<evidence type="ECO:0000313" key="7">
    <source>
        <dbReference type="Proteomes" id="UP001165292"/>
    </source>
</evidence>
<dbReference type="InterPro" id="IPR036390">
    <property type="entry name" value="WH_DNA-bd_sf"/>
</dbReference>
<dbReference type="GO" id="GO:0003700">
    <property type="term" value="F:DNA-binding transcription factor activity"/>
    <property type="evidence" value="ECO:0007669"/>
    <property type="project" value="InterPro"/>
</dbReference>
<dbReference type="SUPFAM" id="SSF53850">
    <property type="entry name" value="Periplasmic binding protein-like II"/>
    <property type="match status" value="1"/>
</dbReference>
<dbReference type="PANTHER" id="PTHR30537:SF1">
    <property type="entry name" value="HTH-TYPE TRANSCRIPTIONAL REGULATOR PGRR"/>
    <property type="match status" value="1"/>
</dbReference>
<dbReference type="Pfam" id="PF00126">
    <property type="entry name" value="HTH_1"/>
    <property type="match status" value="1"/>
</dbReference>
<accession>A0AA41WF39</accession>
<dbReference type="Proteomes" id="UP001165292">
    <property type="component" value="Unassembled WGS sequence"/>
</dbReference>
<keyword evidence="3" id="KW-0238">DNA-binding</keyword>
<reference evidence="6" key="1">
    <citation type="submission" date="2022-06" db="EMBL/GenBank/DDBJ databases">
        <title>Detection of beta-lactamases in bacteria of animal origin.</title>
        <authorList>
            <person name="Mlynarcik P."/>
            <person name="Zdarska V."/>
            <person name="Chudobova H."/>
            <person name="Prochazkova P."/>
            <person name="Hricova K."/>
            <person name="Mezerova K."/>
            <person name="Bardon J."/>
            <person name="Dolejska M."/>
            <person name="Sukkar I."/>
            <person name="Kolar M."/>
        </authorList>
    </citation>
    <scope>NUCLEOTIDE SEQUENCE</scope>
    <source>
        <strain evidence="6">S 300-3</strain>
    </source>
</reference>
<evidence type="ECO:0000256" key="1">
    <source>
        <dbReference type="ARBA" id="ARBA00009437"/>
    </source>
</evidence>
<dbReference type="InterPro" id="IPR058163">
    <property type="entry name" value="LysR-type_TF_proteobact-type"/>
</dbReference>
<name>A0AA41WF39_9GAMM</name>
<comment type="similarity">
    <text evidence="1">Belongs to the LysR transcriptional regulatory family.</text>
</comment>
<dbReference type="InterPro" id="IPR000847">
    <property type="entry name" value="LysR_HTH_N"/>
</dbReference>
<dbReference type="AlphaFoldDB" id="A0AA41WF39"/>
<feature type="domain" description="HTH lysR-type" evidence="5">
    <location>
        <begin position="1"/>
        <end position="61"/>
    </location>
</feature>
<organism evidence="6 7">
    <name type="scientific">Stutzerimonas nitrititolerans</name>
    <dbReference type="NCBI Taxonomy" id="2482751"/>
    <lineage>
        <taxon>Bacteria</taxon>
        <taxon>Pseudomonadati</taxon>
        <taxon>Pseudomonadota</taxon>
        <taxon>Gammaproteobacteria</taxon>
        <taxon>Pseudomonadales</taxon>
        <taxon>Pseudomonadaceae</taxon>
        <taxon>Stutzerimonas</taxon>
    </lineage>
</organism>
<dbReference type="Gene3D" id="3.40.190.290">
    <property type="match status" value="1"/>
</dbReference>
<dbReference type="CDD" id="cd08474">
    <property type="entry name" value="PBP2_CrgA_like_5"/>
    <property type="match status" value="1"/>
</dbReference>
<dbReference type="Pfam" id="PF03466">
    <property type="entry name" value="LysR_substrate"/>
    <property type="match status" value="1"/>
</dbReference>
<dbReference type="Gene3D" id="1.10.10.10">
    <property type="entry name" value="Winged helix-like DNA-binding domain superfamily/Winged helix DNA-binding domain"/>
    <property type="match status" value="1"/>
</dbReference>
<dbReference type="GO" id="GO:0006351">
    <property type="term" value="P:DNA-templated transcription"/>
    <property type="evidence" value="ECO:0007669"/>
    <property type="project" value="TreeGrafter"/>
</dbReference>
<dbReference type="PRINTS" id="PR00039">
    <property type="entry name" value="HTHLYSR"/>
</dbReference>